<comment type="caution">
    <text evidence="1">The sequence shown here is derived from an EMBL/GenBank/DDBJ whole genome shotgun (WGS) entry which is preliminary data.</text>
</comment>
<proteinExistence type="predicted"/>
<dbReference type="EMBL" id="CAJVQB010054886">
    <property type="protein sequence ID" value="CAG8837012.1"/>
    <property type="molecule type" value="Genomic_DNA"/>
</dbReference>
<feature type="non-terminal residue" evidence="1">
    <location>
        <position position="1"/>
    </location>
</feature>
<feature type="non-terminal residue" evidence="1">
    <location>
        <position position="119"/>
    </location>
</feature>
<gene>
    <name evidence="1" type="ORF">GMARGA_LOCUS33315</name>
</gene>
<organism evidence="1 2">
    <name type="scientific">Gigaspora margarita</name>
    <dbReference type="NCBI Taxonomy" id="4874"/>
    <lineage>
        <taxon>Eukaryota</taxon>
        <taxon>Fungi</taxon>
        <taxon>Fungi incertae sedis</taxon>
        <taxon>Mucoromycota</taxon>
        <taxon>Glomeromycotina</taxon>
        <taxon>Glomeromycetes</taxon>
        <taxon>Diversisporales</taxon>
        <taxon>Gigasporaceae</taxon>
        <taxon>Gigaspora</taxon>
    </lineage>
</organism>
<sequence length="119" mass="13512">YVPYVCGTVNKIISNTVAIVIDFFMHDNLHAILIIKHTNQIVVYGRLIAIWLALITVLNNSTVTVISDSAATIASINRRELSNALNKWLKEKNYLIISEIVDVIRFKKIKLTLEKIKGY</sequence>
<dbReference type="SUPFAM" id="SSF53098">
    <property type="entry name" value="Ribonuclease H-like"/>
    <property type="match status" value="1"/>
</dbReference>
<dbReference type="InterPro" id="IPR036397">
    <property type="entry name" value="RNaseH_sf"/>
</dbReference>
<accession>A0ABN7WQA2</accession>
<evidence type="ECO:0000313" key="2">
    <source>
        <dbReference type="Proteomes" id="UP000789901"/>
    </source>
</evidence>
<keyword evidence="2" id="KW-1185">Reference proteome</keyword>
<dbReference type="InterPro" id="IPR012337">
    <property type="entry name" value="RNaseH-like_sf"/>
</dbReference>
<evidence type="ECO:0000313" key="1">
    <source>
        <dbReference type="EMBL" id="CAG8837012.1"/>
    </source>
</evidence>
<dbReference type="Gene3D" id="3.30.420.10">
    <property type="entry name" value="Ribonuclease H-like superfamily/Ribonuclease H"/>
    <property type="match status" value="1"/>
</dbReference>
<dbReference type="Proteomes" id="UP000789901">
    <property type="component" value="Unassembled WGS sequence"/>
</dbReference>
<reference evidence="1 2" key="1">
    <citation type="submission" date="2021-06" db="EMBL/GenBank/DDBJ databases">
        <authorList>
            <person name="Kallberg Y."/>
            <person name="Tangrot J."/>
            <person name="Rosling A."/>
        </authorList>
    </citation>
    <scope>NUCLEOTIDE SEQUENCE [LARGE SCALE GENOMIC DNA]</scope>
    <source>
        <strain evidence="1 2">120-4 pot B 10/14</strain>
    </source>
</reference>
<protein>
    <submittedName>
        <fullName evidence="1">11493_t:CDS:1</fullName>
    </submittedName>
</protein>
<name>A0ABN7WQA2_GIGMA</name>